<gene>
    <name evidence="1" type="ORF">HHI36_006244</name>
</gene>
<protein>
    <submittedName>
        <fullName evidence="1">Uncharacterized protein</fullName>
    </submittedName>
</protein>
<accession>A0ABD2NWI0</accession>
<organism evidence="1 2">
    <name type="scientific">Cryptolaemus montrouzieri</name>
    <dbReference type="NCBI Taxonomy" id="559131"/>
    <lineage>
        <taxon>Eukaryota</taxon>
        <taxon>Metazoa</taxon>
        <taxon>Ecdysozoa</taxon>
        <taxon>Arthropoda</taxon>
        <taxon>Hexapoda</taxon>
        <taxon>Insecta</taxon>
        <taxon>Pterygota</taxon>
        <taxon>Neoptera</taxon>
        <taxon>Endopterygota</taxon>
        <taxon>Coleoptera</taxon>
        <taxon>Polyphaga</taxon>
        <taxon>Cucujiformia</taxon>
        <taxon>Coccinelloidea</taxon>
        <taxon>Coccinellidae</taxon>
        <taxon>Scymninae</taxon>
        <taxon>Scymnini</taxon>
        <taxon>Cryptolaemus</taxon>
    </lineage>
</organism>
<reference evidence="1 2" key="1">
    <citation type="journal article" date="2021" name="BMC Biol.">
        <title>Horizontally acquired antibacterial genes associated with adaptive radiation of ladybird beetles.</title>
        <authorList>
            <person name="Li H.S."/>
            <person name="Tang X.F."/>
            <person name="Huang Y.H."/>
            <person name="Xu Z.Y."/>
            <person name="Chen M.L."/>
            <person name="Du X.Y."/>
            <person name="Qiu B.Y."/>
            <person name="Chen P.T."/>
            <person name="Zhang W."/>
            <person name="Slipinski A."/>
            <person name="Escalona H.E."/>
            <person name="Waterhouse R.M."/>
            <person name="Zwick A."/>
            <person name="Pang H."/>
        </authorList>
    </citation>
    <scope>NUCLEOTIDE SEQUENCE [LARGE SCALE GENOMIC DNA]</scope>
    <source>
        <strain evidence="1">SYSU2018</strain>
    </source>
</reference>
<evidence type="ECO:0000313" key="2">
    <source>
        <dbReference type="Proteomes" id="UP001516400"/>
    </source>
</evidence>
<dbReference type="EMBL" id="JABFTP020000144">
    <property type="protein sequence ID" value="KAL3283087.1"/>
    <property type="molecule type" value="Genomic_DNA"/>
</dbReference>
<dbReference type="AlphaFoldDB" id="A0ABD2NWI0"/>
<keyword evidence="2" id="KW-1185">Reference proteome</keyword>
<sequence>MTMDGNRILSRINILKLAVLSEDMISKKTTSSFSAVWVVMFFKMRFEPDKIPQAPEATYQRSYKKDRKQSKLMPSVIIDNKRKEKKNNSASVFNVTEVVNPTAGAATNIEAAGSEITSGETADGWSLALERRRQNKAKVEMMTAVAVVPPYRLPKSTKITSLIQTPLPEALQLLQIRSTIKIKTNGQFNGNSKKGPVKACKKKAFFVSRVEVNTNLNDLKNMVKINFPECDCVGLD</sequence>
<comment type="caution">
    <text evidence="1">The sequence shown here is derived from an EMBL/GenBank/DDBJ whole genome shotgun (WGS) entry which is preliminary data.</text>
</comment>
<name>A0ABD2NWI0_9CUCU</name>
<proteinExistence type="predicted"/>
<evidence type="ECO:0000313" key="1">
    <source>
        <dbReference type="EMBL" id="KAL3283087.1"/>
    </source>
</evidence>
<dbReference type="Proteomes" id="UP001516400">
    <property type="component" value="Unassembled WGS sequence"/>
</dbReference>